<dbReference type="InterPro" id="IPR013785">
    <property type="entry name" value="Aldolase_TIM"/>
</dbReference>
<comment type="caution">
    <text evidence="4">The sequence shown here is derived from an EMBL/GenBank/DDBJ whole genome shotgun (WGS) entry which is preliminary data.</text>
</comment>
<gene>
    <name evidence="4" type="ORF">GCM10007875_05730</name>
</gene>
<dbReference type="SUPFAM" id="SSF51395">
    <property type="entry name" value="FMN-linked oxidoreductases"/>
    <property type="match status" value="1"/>
</dbReference>
<proteinExistence type="predicted"/>
<protein>
    <submittedName>
        <fullName evidence="4">NADH oxidoreductase</fullName>
    </submittedName>
</protein>
<evidence type="ECO:0000313" key="5">
    <source>
        <dbReference type="Proteomes" id="UP001156664"/>
    </source>
</evidence>
<dbReference type="InterPro" id="IPR001155">
    <property type="entry name" value="OxRdtase_FMN_N"/>
</dbReference>
<evidence type="ECO:0000259" key="3">
    <source>
        <dbReference type="Pfam" id="PF00724"/>
    </source>
</evidence>
<evidence type="ECO:0000256" key="2">
    <source>
        <dbReference type="ARBA" id="ARBA00023002"/>
    </source>
</evidence>
<sequence>MTNLLRSPLTLPCGATLPNRLVKAAMSEALGTRDNRITPGLVQVYRRWAAGGIGMNITGNVMIDHRARAEPGNVVVEDDRDMAMLREWAKAGQINGSKIWVQLNHPGKQCPKGMNKETVSPSAIPFRKDLQMMFGTPRALTETEILDLIQRWGKAAKVFKDAGFDGVQIHGAHGYLISQFLSPHHNQRTDQWGGSAENRRHFVLAVYDEVRKQVGPDFPVGIKLNSADFQKGGFSEEESLAVIQALSDRGIDLIEVSGGTYEAPAMTGATQPVKESTAKREAYFLDFTEKVRAQCKVPLMLTGGFRTVGGMKEALNTGAVDLIGLARSIAIEPELPNRLLNEQEALYPVKPLTTGIKAVDQTGLLEIQWYTRQIKRMAKGKNPVPNEHPLAVLFFYLIESSWGLFRSRKMRA</sequence>
<keyword evidence="1" id="KW-0285">Flavoprotein</keyword>
<feature type="domain" description="NADH:flavin oxidoreductase/NADH oxidase N-terminal" evidence="3">
    <location>
        <begin position="8"/>
        <end position="340"/>
    </location>
</feature>
<dbReference type="CDD" id="cd04733">
    <property type="entry name" value="OYE_like_2_FMN"/>
    <property type="match status" value="1"/>
</dbReference>
<keyword evidence="5" id="KW-1185">Reference proteome</keyword>
<dbReference type="PANTHER" id="PTHR43656:SF2">
    <property type="entry name" value="BINDING OXIDOREDUCTASE, PUTATIVE (AFU_ORTHOLOGUE AFUA_2G08260)-RELATED"/>
    <property type="match status" value="1"/>
</dbReference>
<dbReference type="Gene3D" id="3.20.20.70">
    <property type="entry name" value="Aldolase class I"/>
    <property type="match status" value="1"/>
</dbReference>
<evidence type="ECO:0000313" key="4">
    <source>
        <dbReference type="EMBL" id="GLR25485.1"/>
    </source>
</evidence>
<name>A0ABQ5YQ60_9BURK</name>
<dbReference type="EMBL" id="BSOJ01000006">
    <property type="protein sequence ID" value="GLR25485.1"/>
    <property type="molecule type" value="Genomic_DNA"/>
</dbReference>
<accession>A0ABQ5YQ60</accession>
<dbReference type="Pfam" id="PF00724">
    <property type="entry name" value="Oxidored_FMN"/>
    <property type="match status" value="1"/>
</dbReference>
<evidence type="ECO:0000256" key="1">
    <source>
        <dbReference type="ARBA" id="ARBA00022630"/>
    </source>
</evidence>
<reference evidence="5" key="1">
    <citation type="journal article" date="2019" name="Int. J. Syst. Evol. Microbiol.">
        <title>The Global Catalogue of Microorganisms (GCM) 10K type strain sequencing project: providing services to taxonomists for standard genome sequencing and annotation.</title>
        <authorList>
            <consortium name="The Broad Institute Genomics Platform"/>
            <consortium name="The Broad Institute Genome Sequencing Center for Infectious Disease"/>
            <person name="Wu L."/>
            <person name="Ma J."/>
        </authorList>
    </citation>
    <scope>NUCLEOTIDE SEQUENCE [LARGE SCALE GENOMIC DNA]</scope>
    <source>
        <strain evidence="5">NBRC 105857</strain>
    </source>
</reference>
<keyword evidence="2" id="KW-0560">Oxidoreductase</keyword>
<dbReference type="RefSeq" id="WP_284279838.1">
    <property type="nucleotide sequence ID" value="NZ_BSOJ01000006.1"/>
</dbReference>
<dbReference type="PANTHER" id="PTHR43656">
    <property type="entry name" value="BINDING OXIDOREDUCTASE, PUTATIVE (AFU_ORTHOLOGUE AFUA_2G08260)-RELATED"/>
    <property type="match status" value="1"/>
</dbReference>
<organism evidence="4 5">
    <name type="scientific">Limnobacter litoralis</name>
    <dbReference type="NCBI Taxonomy" id="481366"/>
    <lineage>
        <taxon>Bacteria</taxon>
        <taxon>Pseudomonadati</taxon>
        <taxon>Pseudomonadota</taxon>
        <taxon>Betaproteobacteria</taxon>
        <taxon>Burkholderiales</taxon>
        <taxon>Burkholderiaceae</taxon>
        <taxon>Limnobacter</taxon>
    </lineage>
</organism>
<dbReference type="InterPro" id="IPR051799">
    <property type="entry name" value="NADH_flavin_oxidoreductase"/>
</dbReference>
<dbReference type="Proteomes" id="UP001156664">
    <property type="component" value="Unassembled WGS sequence"/>
</dbReference>